<protein>
    <submittedName>
        <fullName evidence="2">Uncharacterized protein</fullName>
    </submittedName>
</protein>
<proteinExistence type="predicted"/>
<evidence type="ECO:0000313" key="2">
    <source>
        <dbReference type="EMBL" id="BDZ77601.1"/>
    </source>
</evidence>
<keyword evidence="1" id="KW-0472">Membrane</keyword>
<keyword evidence="3" id="KW-1185">Reference proteome</keyword>
<keyword evidence="1" id="KW-1133">Transmembrane helix</keyword>
<feature type="transmembrane region" description="Helical" evidence="1">
    <location>
        <begin position="44"/>
        <end position="69"/>
    </location>
</feature>
<keyword evidence="1" id="KW-0812">Transmembrane</keyword>
<feature type="transmembrane region" description="Helical" evidence="1">
    <location>
        <begin position="18"/>
        <end position="38"/>
    </location>
</feature>
<organism evidence="2 3">
    <name type="scientific">Claveliimonas bilis</name>
    <dbReference type="NCBI Taxonomy" id="3028070"/>
    <lineage>
        <taxon>Bacteria</taxon>
        <taxon>Bacillati</taxon>
        <taxon>Bacillota</taxon>
        <taxon>Clostridia</taxon>
        <taxon>Lachnospirales</taxon>
        <taxon>Lachnospiraceae</taxon>
        <taxon>Claveliimonas</taxon>
    </lineage>
</organism>
<evidence type="ECO:0000313" key="3">
    <source>
        <dbReference type="Proteomes" id="UP001305815"/>
    </source>
</evidence>
<dbReference type="RefSeq" id="WP_230106081.1">
    <property type="nucleotide sequence ID" value="NZ_AP024845.1"/>
</dbReference>
<name>A0ABN6YWC8_9FIRM</name>
<evidence type="ECO:0000256" key="1">
    <source>
        <dbReference type="SAM" id="Phobius"/>
    </source>
</evidence>
<reference evidence="3" key="1">
    <citation type="journal article" date="2023" name="Int. J. Syst. Evol. Microbiol.">
        <title>Claveliimonas bilis gen. nov., sp. nov., deoxycholic acid-producing bacteria isolated from human faeces, and reclassification of Sellimonas monacensis Zenner et al. 2021 as Claveliimonas monacensis comb. nov.</title>
        <authorList>
            <person name="Hisatomi A."/>
            <person name="Kastawa N.W.E.P.G."/>
            <person name="Song I."/>
            <person name="Ohkuma M."/>
            <person name="Fukiya S."/>
            <person name="Sakamoto M."/>
        </authorList>
    </citation>
    <scope>NUCLEOTIDE SEQUENCE [LARGE SCALE GENOMIC DNA]</scope>
    <source>
        <strain evidence="3">12BBH14</strain>
    </source>
</reference>
<sequence>MKIEKGQPGYIRARKQKLLLMTVLEFAVVIALLVLGIMQTGTRLNLLTVVAIVGCLPACKMLVGLITILPYRTIDPEIVDEIEDKASLLTTAYDMVLTSREKIMPVTAVVIAGNTVFGYAPDKKTDPEEAAKHIKNILEENRMSKITVKILNDYTPFLARVEGLNNIAQVEKEDRRKRERKIRRIILNISM</sequence>
<dbReference type="EMBL" id="AP027742">
    <property type="protein sequence ID" value="BDZ77601.1"/>
    <property type="molecule type" value="Genomic_DNA"/>
</dbReference>
<dbReference type="Proteomes" id="UP001305815">
    <property type="component" value="Chromosome"/>
</dbReference>
<accession>A0ABN6YWC8</accession>
<gene>
    <name evidence="2" type="ORF">Lac1_17840</name>
</gene>